<sequence length="253" mass="28322">MAKYIQLTNTMREHIASMLMCEAAKPKAADLIARVTDLNDKFWHTHAKRLAAMGITPSIWPDLIVNGVCTSVLTAIPCYYETKLGQYRNSRAEDASLKVYGVYPHSSLRTSQVHSMLIRSLLSSDAFAPLNKFITTDYKLNYDFKLKFVASAAVPRIVNMSVKTVEVAGIHQPMGELCADINEVIRAALDFHKQALELLRACRTSKQLEELFPEAMRFLPAKTQEKRQDIAPVELAANVRSMLNKGVPPVITK</sequence>
<protein>
    <submittedName>
        <fullName evidence="1">Uncharacterized protein</fullName>
    </submittedName>
</protein>
<keyword evidence="2" id="KW-1185">Reference proteome</keyword>
<dbReference type="Proteomes" id="UP000221614">
    <property type="component" value="Segment"/>
</dbReference>
<dbReference type="GeneID" id="40080222"/>
<dbReference type="KEGG" id="vg:40080222"/>
<evidence type="ECO:0000313" key="2">
    <source>
        <dbReference type="Proteomes" id="UP000221614"/>
    </source>
</evidence>
<dbReference type="RefSeq" id="YP_009604328.1">
    <property type="nucleotide sequence ID" value="NC_041964.1"/>
</dbReference>
<accession>A0A0S3UFR8</accession>
<evidence type="ECO:0000313" key="1">
    <source>
        <dbReference type="EMBL" id="BAU16356.1"/>
    </source>
</evidence>
<name>A0A0S3UFR8_9CAUD</name>
<organism evidence="1 2">
    <name type="scientific">Pseudomonas phage phiR18</name>
    <dbReference type="NCBI Taxonomy" id="1752027"/>
    <lineage>
        <taxon>Viruses</taxon>
        <taxon>Duplodnaviria</taxon>
        <taxon>Heunggongvirae</taxon>
        <taxon>Uroviricota</taxon>
        <taxon>Caudoviricetes</taxon>
        <taxon>Kochitakasuvirus</taxon>
        <taxon>Kochitakasuvirus R18</taxon>
    </lineage>
</organism>
<proteinExistence type="predicted"/>
<reference evidence="1" key="1">
    <citation type="journal article" date="2016" name="Genome Announc.">
        <title>Complete Genome Sequences of Broad-Host-Range Pseudomonas aeruginosa Bacteriophages phiR18 and phiS12-1.</title>
        <authorList>
            <person name="Furusawa T."/>
            <person name="Iwano H."/>
            <person name="Higuchi H."/>
            <person name="Usui M."/>
            <person name="Maruyama F."/>
            <person name="Nakagawa I."/>
            <person name="Yokota H."/>
            <person name="Tamura Y."/>
        </authorList>
    </citation>
    <scope>NUCLEOTIDE SEQUENCE [LARGE SCALE GENOMIC DNA]</scope>
</reference>
<dbReference type="EMBL" id="LC102729">
    <property type="protein sequence ID" value="BAU16356.1"/>
    <property type="molecule type" value="Genomic_DNA"/>
</dbReference>